<dbReference type="SUPFAM" id="SSF46689">
    <property type="entry name" value="Homeodomain-like"/>
    <property type="match status" value="1"/>
</dbReference>
<dbReference type="EMBL" id="JAUSUF010000011">
    <property type="protein sequence ID" value="MDQ0150620.1"/>
    <property type="molecule type" value="Genomic_DNA"/>
</dbReference>
<dbReference type="RefSeq" id="WP_307487346.1">
    <property type="nucleotide sequence ID" value="NZ_JAUSUF010000011.1"/>
</dbReference>
<dbReference type="PANTHER" id="PTHR30514">
    <property type="entry name" value="GLUCOKINASE"/>
    <property type="match status" value="1"/>
</dbReference>
<evidence type="ECO:0000259" key="4">
    <source>
        <dbReference type="PROSITE" id="PS51071"/>
    </source>
</evidence>
<dbReference type="InterPro" id="IPR036388">
    <property type="entry name" value="WH-like_DNA-bd_sf"/>
</dbReference>
<feature type="domain" description="SIS" evidence="5">
    <location>
        <begin position="123"/>
        <end position="263"/>
    </location>
</feature>
<evidence type="ECO:0000256" key="2">
    <source>
        <dbReference type="ARBA" id="ARBA00023125"/>
    </source>
</evidence>
<proteinExistence type="predicted"/>
<dbReference type="InterPro" id="IPR000281">
    <property type="entry name" value="HTH_RpiR"/>
</dbReference>
<dbReference type="Pfam" id="PF01380">
    <property type="entry name" value="SIS"/>
    <property type="match status" value="1"/>
</dbReference>
<dbReference type="InterPro" id="IPR035472">
    <property type="entry name" value="RpiR-like_SIS"/>
</dbReference>
<evidence type="ECO:0000256" key="1">
    <source>
        <dbReference type="ARBA" id="ARBA00023015"/>
    </source>
</evidence>
<dbReference type="Gene3D" id="1.10.10.10">
    <property type="entry name" value="Winged helix-like DNA-binding domain superfamily/Winged helix DNA-binding domain"/>
    <property type="match status" value="1"/>
</dbReference>
<protein>
    <submittedName>
        <fullName evidence="6">DNA-binding MurR/RpiR family transcriptional regulator</fullName>
    </submittedName>
</protein>
<dbReference type="InterPro" id="IPR009057">
    <property type="entry name" value="Homeodomain-like_sf"/>
</dbReference>
<keyword evidence="3" id="KW-0804">Transcription</keyword>
<dbReference type="Pfam" id="PF01418">
    <property type="entry name" value="HTH_6"/>
    <property type="match status" value="1"/>
</dbReference>
<keyword evidence="7" id="KW-1185">Reference proteome</keyword>
<dbReference type="Proteomes" id="UP001228504">
    <property type="component" value="Unassembled WGS sequence"/>
</dbReference>
<dbReference type="Gene3D" id="3.40.50.10490">
    <property type="entry name" value="Glucose-6-phosphate isomerase like protein, domain 1"/>
    <property type="match status" value="1"/>
</dbReference>
<keyword evidence="1" id="KW-0805">Transcription regulation</keyword>
<evidence type="ECO:0000313" key="6">
    <source>
        <dbReference type="EMBL" id="MDQ0150620.1"/>
    </source>
</evidence>
<comment type="caution">
    <text evidence="6">The sequence shown here is derived from an EMBL/GenBank/DDBJ whole genome shotgun (WGS) entry which is preliminary data.</text>
</comment>
<dbReference type="GO" id="GO:0003677">
    <property type="term" value="F:DNA binding"/>
    <property type="evidence" value="ECO:0007669"/>
    <property type="project" value="UniProtKB-KW"/>
</dbReference>
<keyword evidence="2 6" id="KW-0238">DNA-binding</keyword>
<dbReference type="InterPro" id="IPR001347">
    <property type="entry name" value="SIS_dom"/>
</dbReference>
<dbReference type="PROSITE" id="PS51464">
    <property type="entry name" value="SIS"/>
    <property type="match status" value="1"/>
</dbReference>
<name>A0ABT9UWC1_9FIRM</name>
<dbReference type="SUPFAM" id="SSF53697">
    <property type="entry name" value="SIS domain"/>
    <property type="match status" value="1"/>
</dbReference>
<evidence type="ECO:0000256" key="3">
    <source>
        <dbReference type="ARBA" id="ARBA00023163"/>
    </source>
</evidence>
<dbReference type="PANTHER" id="PTHR30514:SF1">
    <property type="entry name" value="HTH-TYPE TRANSCRIPTIONAL REGULATOR HEXR-RELATED"/>
    <property type="match status" value="1"/>
</dbReference>
<feature type="domain" description="HTH rpiR-type" evidence="4">
    <location>
        <begin position="1"/>
        <end position="77"/>
    </location>
</feature>
<gene>
    <name evidence="6" type="ORF">J2S18_002569</name>
</gene>
<evidence type="ECO:0000259" key="5">
    <source>
        <dbReference type="PROSITE" id="PS51464"/>
    </source>
</evidence>
<dbReference type="PROSITE" id="PS51071">
    <property type="entry name" value="HTH_RPIR"/>
    <property type="match status" value="1"/>
</dbReference>
<accession>A0ABT9UWC1</accession>
<reference evidence="6 7" key="1">
    <citation type="submission" date="2023-07" db="EMBL/GenBank/DDBJ databases">
        <title>Genomic Encyclopedia of Type Strains, Phase IV (KMG-IV): sequencing the most valuable type-strain genomes for metagenomic binning, comparative biology and taxonomic classification.</title>
        <authorList>
            <person name="Goeker M."/>
        </authorList>
    </citation>
    <scope>NUCLEOTIDE SEQUENCE [LARGE SCALE GENOMIC DNA]</scope>
    <source>
        <strain evidence="6 7">DSM 20694</strain>
    </source>
</reference>
<evidence type="ECO:0000313" key="7">
    <source>
        <dbReference type="Proteomes" id="UP001228504"/>
    </source>
</evidence>
<dbReference type="CDD" id="cd05013">
    <property type="entry name" value="SIS_RpiR"/>
    <property type="match status" value="1"/>
</dbReference>
<dbReference type="InterPro" id="IPR047640">
    <property type="entry name" value="RpiR-like"/>
</dbReference>
<dbReference type="InterPro" id="IPR046348">
    <property type="entry name" value="SIS_dom_sf"/>
</dbReference>
<sequence>MGILEQLKEPDFKATKSDKALIKYIEANLDEVIYKSISEIARESNIGEATITRFTKKAGFNGFQDFKVTLAKELSIEKKTSVISSHVHKDEGVMETANKLLKATIDVLDGTVCKIDKNIINQCRELILTAKKVYFIGIGYSGVVAIDSNYKFMRIGLNTVSITDSHTMVIMSSIMNRGDVVVAISHSGTTKEILKTVELAKENKVKVISLTEDTNNPLRNLADAELTYVSSETILETGSLSSKIQQIFLMDLVYTEVIKDMFNEAVDRKLRTTNAIEYYNEGI</sequence>
<organism evidence="6 7">
    <name type="scientific">Eubacterium multiforme</name>
    <dbReference type="NCBI Taxonomy" id="83339"/>
    <lineage>
        <taxon>Bacteria</taxon>
        <taxon>Bacillati</taxon>
        <taxon>Bacillota</taxon>
        <taxon>Clostridia</taxon>
        <taxon>Eubacteriales</taxon>
        <taxon>Eubacteriaceae</taxon>
        <taxon>Eubacterium</taxon>
    </lineage>
</organism>